<evidence type="ECO:0000313" key="12">
    <source>
        <dbReference type="Proteomes" id="UP000243904"/>
    </source>
</evidence>
<dbReference type="SUPFAM" id="SSF51735">
    <property type="entry name" value="NAD(P)-binding Rossmann-fold domains"/>
    <property type="match status" value="1"/>
</dbReference>
<evidence type="ECO:0000256" key="1">
    <source>
        <dbReference type="ARBA" id="ARBA00000083"/>
    </source>
</evidence>
<dbReference type="CDD" id="cd05247">
    <property type="entry name" value="UDP_G4E_1_SDR_e"/>
    <property type="match status" value="1"/>
</dbReference>
<dbReference type="GO" id="GO:0003978">
    <property type="term" value="F:UDP-glucose 4-epimerase activity"/>
    <property type="evidence" value="ECO:0007669"/>
    <property type="project" value="UniProtKB-UniRule"/>
</dbReference>
<evidence type="ECO:0000259" key="10">
    <source>
        <dbReference type="Pfam" id="PF16363"/>
    </source>
</evidence>
<keyword evidence="9" id="KW-0119">Carbohydrate metabolism</keyword>
<comment type="pathway">
    <text evidence="3 9">Carbohydrate metabolism; galactose metabolism.</text>
</comment>
<evidence type="ECO:0000256" key="5">
    <source>
        <dbReference type="ARBA" id="ARBA00013189"/>
    </source>
</evidence>
<dbReference type="InterPro" id="IPR016040">
    <property type="entry name" value="NAD(P)-bd_dom"/>
</dbReference>
<evidence type="ECO:0000256" key="6">
    <source>
        <dbReference type="ARBA" id="ARBA00018569"/>
    </source>
</evidence>
<dbReference type="InterPro" id="IPR036291">
    <property type="entry name" value="NAD(P)-bd_dom_sf"/>
</dbReference>
<dbReference type="RefSeq" id="WP_146690715.1">
    <property type="nucleotide sequence ID" value="NZ_LT629750.1"/>
</dbReference>
<comment type="catalytic activity">
    <reaction evidence="1 9">
        <text>UDP-alpha-D-glucose = UDP-alpha-D-galactose</text>
        <dbReference type="Rhea" id="RHEA:22168"/>
        <dbReference type="ChEBI" id="CHEBI:58885"/>
        <dbReference type="ChEBI" id="CHEBI:66914"/>
        <dbReference type="EC" id="5.1.3.2"/>
    </reaction>
</comment>
<comment type="cofactor">
    <cofactor evidence="2 9">
        <name>NAD(+)</name>
        <dbReference type="ChEBI" id="CHEBI:57540"/>
    </cofactor>
</comment>
<evidence type="ECO:0000256" key="2">
    <source>
        <dbReference type="ARBA" id="ARBA00001911"/>
    </source>
</evidence>
<feature type="domain" description="NAD(P)-binding" evidence="10">
    <location>
        <begin position="4"/>
        <end position="322"/>
    </location>
</feature>
<evidence type="ECO:0000313" key="11">
    <source>
        <dbReference type="EMBL" id="SDT58231.1"/>
    </source>
</evidence>
<accession>A0A1H2BJ16</accession>
<dbReference type="GO" id="GO:0005829">
    <property type="term" value="C:cytosol"/>
    <property type="evidence" value="ECO:0007669"/>
    <property type="project" value="TreeGrafter"/>
</dbReference>
<dbReference type="PANTHER" id="PTHR43725">
    <property type="entry name" value="UDP-GLUCOSE 4-EPIMERASE"/>
    <property type="match status" value="1"/>
</dbReference>
<organism evidence="11 12">
    <name type="scientific">Bradyrhizobium canariense</name>
    <dbReference type="NCBI Taxonomy" id="255045"/>
    <lineage>
        <taxon>Bacteria</taxon>
        <taxon>Pseudomonadati</taxon>
        <taxon>Pseudomonadota</taxon>
        <taxon>Alphaproteobacteria</taxon>
        <taxon>Hyphomicrobiales</taxon>
        <taxon>Nitrobacteraceae</taxon>
        <taxon>Bradyrhizobium</taxon>
    </lineage>
</organism>
<reference evidence="12" key="1">
    <citation type="submission" date="2016-10" db="EMBL/GenBank/DDBJ databases">
        <authorList>
            <person name="Varghese N."/>
            <person name="Submissions S."/>
        </authorList>
    </citation>
    <scope>NUCLEOTIDE SEQUENCE [LARGE SCALE GENOMIC DNA]</scope>
    <source>
        <strain evidence="12">GAS369</strain>
    </source>
</reference>
<sequence>MKIMVTGGAGYIGSHTCIELIDAGHQVVIFDNFSNSNVEVVRRIERITGTAPLVVRGDVRDRDLLTTVLATHHCEAVIHFAGLKSVAESVSHPLLYYENNVLGSMRLVQAMKDVGVNKLVFSSSATVYGDPIFLPLTEDHPKSPYSPYGRTKLVVEDMLTEVAQSTEDFRIAILRYFNPVGCHASGLIGEDPLGVPSNLMPFIAQVAVGRRPHVNIFGNDYSTPDGTGIRDYVHVTDLATGHLRALEHLGRQDFLQVNLGTGRGSSVLDLVRAFSKACGKDIPFVFSARREGDVASYYACTDLAHQLLGWRATRKLHDMCVDTWRWQSRNPNGYDIAPSQASA</sequence>
<protein>
    <recommendedName>
        <fullName evidence="6 9">UDP-glucose 4-epimerase</fullName>
        <ecNumber evidence="5 9">5.1.3.2</ecNumber>
    </recommendedName>
</protein>
<evidence type="ECO:0000256" key="4">
    <source>
        <dbReference type="ARBA" id="ARBA00007637"/>
    </source>
</evidence>
<comment type="similarity">
    <text evidence="4 9">Belongs to the NAD(P)-dependent epimerase/dehydratase family.</text>
</comment>
<keyword evidence="12" id="KW-1185">Reference proteome</keyword>
<name>A0A1H2BJ16_9BRAD</name>
<dbReference type="InterPro" id="IPR005886">
    <property type="entry name" value="UDP_G4E"/>
</dbReference>
<dbReference type="Gene3D" id="3.90.25.10">
    <property type="entry name" value="UDP-galactose 4-epimerase, domain 1"/>
    <property type="match status" value="1"/>
</dbReference>
<keyword evidence="8 9" id="KW-0413">Isomerase</keyword>
<dbReference type="AlphaFoldDB" id="A0A1H2BJ16"/>
<dbReference type="EC" id="5.1.3.2" evidence="5 9"/>
<comment type="subunit">
    <text evidence="9">Homodimer.</text>
</comment>
<dbReference type="NCBIfam" id="TIGR01179">
    <property type="entry name" value="galE"/>
    <property type="match status" value="1"/>
</dbReference>
<gene>
    <name evidence="11" type="ORF">SAMN05444158_7236</name>
</gene>
<evidence type="ECO:0000256" key="9">
    <source>
        <dbReference type="RuleBase" id="RU366046"/>
    </source>
</evidence>
<keyword evidence="7 9" id="KW-0520">NAD</keyword>
<dbReference type="Proteomes" id="UP000243904">
    <property type="component" value="Chromosome I"/>
</dbReference>
<dbReference type="Pfam" id="PF16363">
    <property type="entry name" value="GDP_Man_Dehyd"/>
    <property type="match status" value="1"/>
</dbReference>
<evidence type="ECO:0000256" key="7">
    <source>
        <dbReference type="ARBA" id="ARBA00023027"/>
    </source>
</evidence>
<dbReference type="PANTHER" id="PTHR43725:SF47">
    <property type="entry name" value="UDP-GLUCOSE 4-EPIMERASE"/>
    <property type="match status" value="1"/>
</dbReference>
<evidence type="ECO:0000256" key="8">
    <source>
        <dbReference type="ARBA" id="ARBA00023235"/>
    </source>
</evidence>
<dbReference type="NCBIfam" id="NF007956">
    <property type="entry name" value="PRK10675.1"/>
    <property type="match status" value="1"/>
</dbReference>
<evidence type="ECO:0000256" key="3">
    <source>
        <dbReference type="ARBA" id="ARBA00004947"/>
    </source>
</evidence>
<dbReference type="EMBL" id="LT629750">
    <property type="protein sequence ID" value="SDT58231.1"/>
    <property type="molecule type" value="Genomic_DNA"/>
</dbReference>
<dbReference type="UniPathway" id="UPA00214"/>
<dbReference type="Gene3D" id="3.40.50.720">
    <property type="entry name" value="NAD(P)-binding Rossmann-like Domain"/>
    <property type="match status" value="1"/>
</dbReference>
<dbReference type="GO" id="GO:0006012">
    <property type="term" value="P:galactose metabolic process"/>
    <property type="evidence" value="ECO:0007669"/>
    <property type="project" value="UniProtKB-UniPathway"/>
</dbReference>
<proteinExistence type="inferred from homology"/>